<reference evidence="3 4" key="1">
    <citation type="submission" date="2024-01" db="EMBL/GenBank/DDBJ databases">
        <title>Horizontal gene transfer in Aeromonas trota.</title>
        <authorList>
            <person name="Otero Olarra J.E."/>
            <person name="Perez Valdespino A."/>
        </authorList>
    </citation>
    <scope>NUCLEOTIDE SEQUENCE [LARGE SCALE GENOMIC DNA]</scope>
    <source>
        <strain evidence="3 4">9.1</strain>
    </source>
</reference>
<proteinExistence type="predicted"/>
<accession>A0ABU9JCQ2</accession>
<dbReference type="EMBL" id="JAZDDP010000003">
    <property type="protein sequence ID" value="MEL3919720.1"/>
    <property type="molecule type" value="Genomic_DNA"/>
</dbReference>
<keyword evidence="4" id="KW-1185">Reference proteome</keyword>
<dbReference type="SUPFAM" id="SSF81301">
    <property type="entry name" value="Nucleotidyltransferase"/>
    <property type="match status" value="1"/>
</dbReference>
<comment type="caution">
    <text evidence="3">The sequence shown here is derived from an EMBL/GenBank/DDBJ whole genome shotgun (WGS) entry which is preliminary data.</text>
</comment>
<evidence type="ECO:0008006" key="5">
    <source>
        <dbReference type="Google" id="ProtNLM"/>
    </source>
</evidence>
<gene>
    <name evidence="3" type="ORF">V1482_09865</name>
</gene>
<dbReference type="InterPro" id="IPR043519">
    <property type="entry name" value="NT_sf"/>
</dbReference>
<dbReference type="InterPro" id="IPR006116">
    <property type="entry name" value="NT_2-5OAS_ClassI-CCAase"/>
</dbReference>
<evidence type="ECO:0000313" key="3">
    <source>
        <dbReference type="EMBL" id="MEL3919720.1"/>
    </source>
</evidence>
<dbReference type="Gene3D" id="3.30.460.10">
    <property type="entry name" value="Beta Polymerase, domain 2"/>
    <property type="match status" value="1"/>
</dbReference>
<evidence type="ECO:0000256" key="2">
    <source>
        <dbReference type="SAM" id="Coils"/>
    </source>
</evidence>
<dbReference type="CDD" id="cd05400">
    <property type="entry name" value="NT_2-5OAS_ClassI-CCAase"/>
    <property type="match status" value="1"/>
</dbReference>
<dbReference type="Proteomes" id="UP001491613">
    <property type="component" value="Unassembled WGS sequence"/>
</dbReference>
<dbReference type="RefSeq" id="WP_342017252.1">
    <property type="nucleotide sequence ID" value="NZ_JAVTII010000003.1"/>
</dbReference>
<sequence length="291" mass="34343">MSISDKFSTFCSSLRMSDETVDDIRYRYKRITKQLNMDFWDSSSDTNNSLYVGSYGRGTAIHVSDIDVIFKLPYEKYTQYNAYQGNGQSALLQEVKASIQKTYRSYMRADGQVIKIDFTDGICFEIVPAFINTDDSYTYPDTNNGGSWKTTDPKAEIDEMNTANKNWNKNLKRLARMARAWKDQWDVPIGGLLIDTLAYRFLSNWEYKDKSFVYYDWMTRDFFKFLSEQDEEQKYWLAPGSLQYVWRKGKFEYKAKQCYNIAIKAIEHEVNNQEYSANKKWREIYGTKFPN</sequence>
<organism evidence="3 4">
    <name type="scientific">Aeromonas enteropelogenes</name>
    <name type="common">Aeromonas trota</name>
    <dbReference type="NCBI Taxonomy" id="29489"/>
    <lineage>
        <taxon>Bacteria</taxon>
        <taxon>Pseudomonadati</taxon>
        <taxon>Pseudomonadota</taxon>
        <taxon>Gammaproteobacteria</taxon>
        <taxon>Aeromonadales</taxon>
        <taxon>Aeromonadaceae</taxon>
        <taxon>Aeromonas</taxon>
    </lineage>
</organism>
<dbReference type="Pfam" id="PF18144">
    <property type="entry name" value="SMODS"/>
    <property type="match status" value="1"/>
</dbReference>
<evidence type="ECO:0000313" key="4">
    <source>
        <dbReference type="Proteomes" id="UP001491613"/>
    </source>
</evidence>
<keyword evidence="2" id="KW-0175">Coiled coil</keyword>
<feature type="coiled-coil region" evidence="2">
    <location>
        <begin position="157"/>
        <end position="184"/>
    </location>
</feature>
<keyword evidence="1" id="KW-0051">Antiviral defense</keyword>
<evidence type="ECO:0000256" key="1">
    <source>
        <dbReference type="ARBA" id="ARBA00023118"/>
    </source>
</evidence>
<protein>
    <recommendedName>
        <fullName evidence="5">Nucleotidyltransferase</fullName>
    </recommendedName>
</protein>
<name>A0ABU9JCQ2_AEREN</name>